<reference evidence="3" key="1">
    <citation type="submission" date="2013-11" db="EMBL/GenBank/DDBJ databases">
        <title>Genome sequencing of Bartonella spp. isolated from human blood.</title>
        <authorList>
            <person name="Raoult D."/>
        </authorList>
    </citation>
    <scope>NUCLEOTIDE SEQUENCE</scope>
    <source>
        <strain evidence="3">BM1374165</strain>
    </source>
</reference>
<organism evidence="2 3">
    <name type="scientific">Bartonella henselae</name>
    <name type="common">Rochalimaea henselae</name>
    <dbReference type="NCBI Taxonomy" id="38323"/>
    <lineage>
        <taxon>Bacteria</taxon>
        <taxon>Pseudomonadati</taxon>
        <taxon>Pseudomonadota</taxon>
        <taxon>Alphaproteobacteria</taxon>
        <taxon>Hyphomicrobiales</taxon>
        <taxon>Bartonellaceae</taxon>
        <taxon>Bartonella</taxon>
    </lineage>
</organism>
<evidence type="ECO:0000256" key="1">
    <source>
        <dbReference type="SAM" id="MobiDB-lite"/>
    </source>
</evidence>
<evidence type="ECO:0000313" key="2">
    <source>
        <dbReference type="EMBL" id="CDO47503.1"/>
    </source>
</evidence>
<feature type="region of interest" description="Disordered" evidence="1">
    <location>
        <begin position="1"/>
        <end position="26"/>
    </location>
</feature>
<dbReference type="PATRIC" id="fig|38323.4.peg.1724"/>
<dbReference type="AlphaFoldDB" id="X5M915"/>
<dbReference type="KEGG" id="bhs:BM1374165_01530"/>
<accession>X5M915</accession>
<proteinExistence type="predicted"/>
<evidence type="ECO:0000313" key="3">
    <source>
        <dbReference type="Proteomes" id="UP000019801"/>
    </source>
</evidence>
<gene>
    <name evidence="2" type="ORF">BM1374165_01530</name>
</gene>
<dbReference type="EMBL" id="HG969191">
    <property type="protein sequence ID" value="CDO47503.1"/>
    <property type="molecule type" value="Genomic_DNA"/>
</dbReference>
<dbReference type="Proteomes" id="UP000019801">
    <property type="component" value="Chromosome I"/>
</dbReference>
<name>X5M915_BARHN</name>
<sequence>MLGQKRLRGSQGEGESTLKKKTVQGRIDRVKIASPLKQIVSPKSHR</sequence>
<protein>
    <submittedName>
        <fullName evidence="2">Uncharacterized protein</fullName>
    </submittedName>
</protein>